<protein>
    <submittedName>
        <fullName evidence="2">Uncharacterized protein</fullName>
    </submittedName>
</protein>
<feature type="region of interest" description="Disordered" evidence="1">
    <location>
        <begin position="135"/>
        <end position="172"/>
    </location>
</feature>
<name>A0A397TZ20_9GLOM</name>
<evidence type="ECO:0000313" key="2">
    <source>
        <dbReference type="EMBL" id="RIB03240.1"/>
    </source>
</evidence>
<reference evidence="2 3" key="1">
    <citation type="submission" date="2018-06" db="EMBL/GenBank/DDBJ databases">
        <title>Comparative genomics reveals the genomic features of Rhizophagus irregularis, R. cerebriforme, R. diaphanum and Gigaspora rosea, and their symbiotic lifestyle signature.</title>
        <authorList>
            <person name="Morin E."/>
            <person name="San Clemente H."/>
            <person name="Chen E.C.H."/>
            <person name="De La Providencia I."/>
            <person name="Hainaut M."/>
            <person name="Kuo A."/>
            <person name="Kohler A."/>
            <person name="Murat C."/>
            <person name="Tang N."/>
            <person name="Roy S."/>
            <person name="Loubradou J."/>
            <person name="Henrissat B."/>
            <person name="Grigoriev I.V."/>
            <person name="Corradi N."/>
            <person name="Roux C."/>
            <person name="Martin F.M."/>
        </authorList>
    </citation>
    <scope>NUCLEOTIDE SEQUENCE [LARGE SCALE GENOMIC DNA]</scope>
    <source>
        <strain evidence="2 3">DAOM 194757</strain>
    </source>
</reference>
<accession>A0A397TZ20</accession>
<proteinExistence type="predicted"/>
<dbReference type="AlphaFoldDB" id="A0A397TZ20"/>
<feature type="compositionally biased region" description="Low complexity" evidence="1">
    <location>
        <begin position="138"/>
        <end position="170"/>
    </location>
</feature>
<sequence>MCKEINFRHTLTTAFQCYCCHRDYQCNKNDRVDKKERQWHEAEFPNLKPLFKYKQEFNNRINKIELSNKYNDEFYSALLLIFSRIKNKPTSILQPENIERTNDTLTTKCTKTISTTTIPTTTEPDFDFSKRPKELLTPEESTTNSTTTIPPSTTSTSSTKITSTRTTSESLEPISDSDISCQICKIELKQTEIEQHLKEHLKNPLLKDFIYNKLQMKKHLTEFDNIKAIFYKLTDVKIREMIETIQKYIEKYGEQFINFISDEINKKFYIILTK</sequence>
<comment type="caution">
    <text evidence="2">The sequence shown here is derived from an EMBL/GenBank/DDBJ whole genome shotgun (WGS) entry which is preliminary data.</text>
</comment>
<dbReference type="Proteomes" id="UP000266673">
    <property type="component" value="Unassembled WGS sequence"/>
</dbReference>
<keyword evidence="3" id="KW-1185">Reference proteome</keyword>
<gene>
    <name evidence="2" type="ORF">C2G38_2225693</name>
</gene>
<dbReference type="OrthoDB" id="2459824at2759"/>
<organism evidence="2 3">
    <name type="scientific">Gigaspora rosea</name>
    <dbReference type="NCBI Taxonomy" id="44941"/>
    <lineage>
        <taxon>Eukaryota</taxon>
        <taxon>Fungi</taxon>
        <taxon>Fungi incertae sedis</taxon>
        <taxon>Mucoromycota</taxon>
        <taxon>Glomeromycotina</taxon>
        <taxon>Glomeromycetes</taxon>
        <taxon>Diversisporales</taxon>
        <taxon>Gigasporaceae</taxon>
        <taxon>Gigaspora</taxon>
    </lineage>
</organism>
<dbReference type="EMBL" id="QKWP01002469">
    <property type="protein sequence ID" value="RIB03240.1"/>
    <property type="molecule type" value="Genomic_DNA"/>
</dbReference>
<evidence type="ECO:0000256" key="1">
    <source>
        <dbReference type="SAM" id="MobiDB-lite"/>
    </source>
</evidence>
<evidence type="ECO:0000313" key="3">
    <source>
        <dbReference type="Proteomes" id="UP000266673"/>
    </source>
</evidence>